<gene>
    <name evidence="3" type="ORF">B1812_00365</name>
</gene>
<name>A0A1W6MQD4_9HYPH</name>
<reference evidence="3 4" key="1">
    <citation type="submission" date="2017-02" db="EMBL/GenBank/DDBJ databases">
        <authorList>
            <person name="Peterson S.W."/>
        </authorList>
    </citation>
    <scope>NUCLEOTIDE SEQUENCE [LARGE SCALE GENOMIC DNA]</scope>
    <source>
        <strain evidence="3 4">S285</strain>
    </source>
</reference>
<feature type="chain" id="PRO_5012009444" evidence="2">
    <location>
        <begin position="28"/>
        <end position="155"/>
    </location>
</feature>
<dbReference type="Proteomes" id="UP000193978">
    <property type="component" value="Chromosome"/>
</dbReference>
<accession>A0A1W6MQD4</accession>
<evidence type="ECO:0000313" key="3">
    <source>
        <dbReference type="EMBL" id="ARN79772.1"/>
    </source>
</evidence>
<dbReference type="EMBL" id="CP019948">
    <property type="protein sequence ID" value="ARN79772.1"/>
    <property type="molecule type" value="Genomic_DNA"/>
</dbReference>
<dbReference type="AlphaFoldDB" id="A0A1W6MQD4"/>
<dbReference type="RefSeq" id="WP_102938033.1">
    <property type="nucleotide sequence ID" value="NZ_AP027149.1"/>
</dbReference>
<organism evidence="3 4">
    <name type="scientific">Methylocystis bryophila</name>
    <dbReference type="NCBI Taxonomy" id="655015"/>
    <lineage>
        <taxon>Bacteria</taxon>
        <taxon>Pseudomonadati</taxon>
        <taxon>Pseudomonadota</taxon>
        <taxon>Alphaproteobacteria</taxon>
        <taxon>Hyphomicrobiales</taxon>
        <taxon>Methylocystaceae</taxon>
        <taxon>Methylocystis</taxon>
    </lineage>
</organism>
<feature type="signal peptide" evidence="2">
    <location>
        <begin position="1"/>
        <end position="27"/>
    </location>
</feature>
<dbReference type="STRING" id="655015.B1812_00365"/>
<evidence type="ECO:0000256" key="1">
    <source>
        <dbReference type="SAM" id="MobiDB-lite"/>
    </source>
</evidence>
<dbReference type="KEGG" id="mbry:B1812_00365"/>
<sequence length="155" mass="17048">MTPRWKSCSALARLAIAAFALSGAARAADYYGPGPGPSIAPAYPPPYPPPPPPPPYPPPPAVGVVVAPPGPAYPYFWGGQRYCWYDDAWNGPGWYWCGAAWRQGVGWGGPYGWNRWVWRGWRGWRGWDSGWRPGPPGGWRGGPHGGWGGPHERWR</sequence>
<feature type="compositionally biased region" description="Gly residues" evidence="1">
    <location>
        <begin position="137"/>
        <end position="149"/>
    </location>
</feature>
<keyword evidence="4" id="KW-1185">Reference proteome</keyword>
<evidence type="ECO:0000313" key="4">
    <source>
        <dbReference type="Proteomes" id="UP000193978"/>
    </source>
</evidence>
<evidence type="ECO:0000256" key="2">
    <source>
        <dbReference type="SAM" id="SignalP"/>
    </source>
</evidence>
<proteinExistence type="predicted"/>
<feature type="region of interest" description="Disordered" evidence="1">
    <location>
        <begin position="133"/>
        <end position="155"/>
    </location>
</feature>
<protein>
    <submittedName>
        <fullName evidence="3">Uncharacterized protein</fullName>
    </submittedName>
</protein>
<keyword evidence="2" id="KW-0732">Signal</keyword>